<sequence>MRDRLLSVIADAAGIESDKIKIEHPEVEEYGDYSTNVALIVKGGRQVAEEIAAKIKSDDLIEQVNVAGPGFINIKLNQKVFIDTLIDINTQKDWFGDNQTGAGKTFVIDYSAPNIAKQFGIGHLRSTIIGQAIYNLYKSSGYKTIGDNHLGDWGTQFGKLLYMIDKSGQKTYDLEQLEKWYVEFHKAAETDKALEEEARKWFVRLENGDAQAREMWKKCVEVSMAEFEKIYDLLGVKIDYVYGESFYEEMMKDVIEEAKKSGVAKLSDGAWVIEVAGFETPLMLLKSDGGTTYATRDLATLKFRRDTWNPDVVVYEVGAEQELHFRQLFAAASMLGYVKPETKLVHTKHGLYLGTDGKKFRTRGGNTVKLMEVLEEAIEKAKELGCKDEKLATKVGVGAIKYFDLLHNIQNNIVFDWSKVMALDGNSGPYLQYTYARTQSVINKSKAEKSDLLPNYKTNKEEQSVLRWIYRYPEVMEEATIRLAPNLLCNFLHELAQRFNTFYNQHSILGDKDEETVNFRLELTRAVGQVLKNGLGILGIEAVEKM</sequence>
<evidence type="ECO:0000256" key="9">
    <source>
        <dbReference type="ARBA" id="ARBA00023146"/>
    </source>
</evidence>
<evidence type="ECO:0000256" key="6">
    <source>
        <dbReference type="ARBA" id="ARBA00022741"/>
    </source>
</evidence>
<dbReference type="STRING" id="1797263.A2397_00490"/>
<dbReference type="SUPFAM" id="SSF47323">
    <property type="entry name" value="Anticodon-binding domain of a subclass of class I aminoacyl-tRNA synthetases"/>
    <property type="match status" value="1"/>
</dbReference>
<accession>A0A1F4ZTP3</accession>
<dbReference type="Gene3D" id="1.10.730.10">
    <property type="entry name" value="Isoleucyl-tRNA Synthetase, Domain 1"/>
    <property type="match status" value="1"/>
</dbReference>
<keyword evidence="6 11" id="KW-0547">Nucleotide-binding</keyword>
<dbReference type="GO" id="GO:0006420">
    <property type="term" value="P:arginyl-tRNA aminoacylation"/>
    <property type="evidence" value="ECO:0007669"/>
    <property type="project" value="UniProtKB-UniRule"/>
</dbReference>
<dbReference type="FunFam" id="1.10.730.10:FF:000006">
    <property type="entry name" value="Arginyl-tRNA synthetase 2, mitochondrial"/>
    <property type="match status" value="1"/>
</dbReference>
<reference evidence="15 16" key="1">
    <citation type="journal article" date="2016" name="Nat. Commun.">
        <title>Thousands of microbial genomes shed light on interconnected biogeochemical processes in an aquifer system.</title>
        <authorList>
            <person name="Anantharaman K."/>
            <person name="Brown C.T."/>
            <person name="Hug L.A."/>
            <person name="Sharon I."/>
            <person name="Castelle C.J."/>
            <person name="Probst A.J."/>
            <person name="Thomas B.C."/>
            <person name="Singh A."/>
            <person name="Wilkins M.J."/>
            <person name="Karaoz U."/>
            <person name="Brodie E.L."/>
            <person name="Williams K.H."/>
            <person name="Hubbard S.S."/>
            <person name="Banfield J.F."/>
        </authorList>
    </citation>
    <scope>NUCLEOTIDE SEQUENCE [LARGE SCALE GENOMIC DNA]</scope>
</reference>
<dbReference type="PANTHER" id="PTHR11956:SF5">
    <property type="entry name" value="ARGININE--TRNA LIGASE, CYTOPLASMIC"/>
    <property type="match status" value="1"/>
</dbReference>
<comment type="caution">
    <text evidence="15">The sequence shown here is derived from an EMBL/GenBank/DDBJ whole genome shotgun (WGS) entry which is preliminary data.</text>
</comment>
<comment type="subunit">
    <text evidence="3 11">Monomer.</text>
</comment>
<evidence type="ECO:0000256" key="11">
    <source>
        <dbReference type="HAMAP-Rule" id="MF_00123"/>
    </source>
</evidence>
<dbReference type="InterPro" id="IPR014729">
    <property type="entry name" value="Rossmann-like_a/b/a_fold"/>
</dbReference>
<evidence type="ECO:0000256" key="1">
    <source>
        <dbReference type="ARBA" id="ARBA00004496"/>
    </source>
</evidence>
<keyword evidence="9 11" id="KW-0030">Aminoacyl-tRNA synthetase</keyword>
<dbReference type="Pfam" id="PF00750">
    <property type="entry name" value="tRNA-synt_1d"/>
    <property type="match status" value="1"/>
</dbReference>
<proteinExistence type="inferred from homology"/>
<dbReference type="InterPro" id="IPR001278">
    <property type="entry name" value="Arg-tRNA-ligase"/>
</dbReference>
<dbReference type="GO" id="GO:0004814">
    <property type="term" value="F:arginine-tRNA ligase activity"/>
    <property type="evidence" value="ECO:0007669"/>
    <property type="project" value="UniProtKB-UniRule"/>
</dbReference>
<comment type="catalytic activity">
    <reaction evidence="10 11">
        <text>tRNA(Arg) + L-arginine + ATP = L-arginyl-tRNA(Arg) + AMP + diphosphate</text>
        <dbReference type="Rhea" id="RHEA:20301"/>
        <dbReference type="Rhea" id="RHEA-COMP:9658"/>
        <dbReference type="Rhea" id="RHEA-COMP:9673"/>
        <dbReference type="ChEBI" id="CHEBI:30616"/>
        <dbReference type="ChEBI" id="CHEBI:32682"/>
        <dbReference type="ChEBI" id="CHEBI:33019"/>
        <dbReference type="ChEBI" id="CHEBI:78442"/>
        <dbReference type="ChEBI" id="CHEBI:78513"/>
        <dbReference type="ChEBI" id="CHEBI:456215"/>
        <dbReference type="EC" id="6.1.1.19"/>
    </reaction>
</comment>
<evidence type="ECO:0000313" key="16">
    <source>
        <dbReference type="Proteomes" id="UP000176424"/>
    </source>
</evidence>
<evidence type="ECO:0000256" key="12">
    <source>
        <dbReference type="RuleBase" id="RU363038"/>
    </source>
</evidence>
<dbReference type="SMART" id="SM01016">
    <property type="entry name" value="Arg_tRNA_synt_N"/>
    <property type="match status" value="1"/>
</dbReference>
<dbReference type="GO" id="GO:0005737">
    <property type="term" value="C:cytoplasm"/>
    <property type="evidence" value="ECO:0007669"/>
    <property type="project" value="UniProtKB-SubCell"/>
</dbReference>
<dbReference type="EC" id="6.1.1.19" evidence="11"/>
<keyword evidence="5 11" id="KW-0436">Ligase</keyword>
<dbReference type="InterPro" id="IPR005148">
    <property type="entry name" value="Arg-tRNA-synth_N"/>
</dbReference>
<dbReference type="InterPro" id="IPR035684">
    <property type="entry name" value="ArgRS_core"/>
</dbReference>
<organism evidence="15 16">
    <name type="scientific">Candidatus Amesbacteria bacterium RIFOXYB1_FULL_44_23</name>
    <dbReference type="NCBI Taxonomy" id="1797263"/>
    <lineage>
        <taxon>Bacteria</taxon>
        <taxon>Candidatus Amesiibacteriota</taxon>
    </lineage>
</organism>
<dbReference type="CDD" id="cd00671">
    <property type="entry name" value="ArgRS_core"/>
    <property type="match status" value="1"/>
</dbReference>
<evidence type="ECO:0000259" key="13">
    <source>
        <dbReference type="SMART" id="SM00836"/>
    </source>
</evidence>
<dbReference type="AlphaFoldDB" id="A0A1F4ZTP3"/>
<keyword evidence="8 11" id="KW-0648">Protein biosynthesis</keyword>
<dbReference type="SUPFAM" id="SSF52374">
    <property type="entry name" value="Nucleotidylyl transferase"/>
    <property type="match status" value="1"/>
</dbReference>
<protein>
    <recommendedName>
        <fullName evidence="11">Arginine--tRNA ligase</fullName>
        <ecNumber evidence="11">6.1.1.19</ecNumber>
    </recommendedName>
    <alternativeName>
        <fullName evidence="11">Arginyl-tRNA synthetase</fullName>
        <shortName evidence="11">ArgRS</shortName>
    </alternativeName>
</protein>
<dbReference type="Proteomes" id="UP000176424">
    <property type="component" value="Unassembled WGS sequence"/>
</dbReference>
<comment type="subcellular location">
    <subcellularLocation>
        <location evidence="1 11">Cytoplasm</location>
    </subcellularLocation>
</comment>
<gene>
    <name evidence="11" type="primary">argS</name>
    <name evidence="15" type="ORF">A2397_00490</name>
</gene>
<dbReference type="PANTHER" id="PTHR11956">
    <property type="entry name" value="ARGINYL-TRNA SYNTHETASE"/>
    <property type="match status" value="1"/>
</dbReference>
<dbReference type="NCBIfam" id="TIGR00456">
    <property type="entry name" value="argS"/>
    <property type="match status" value="1"/>
</dbReference>
<feature type="domain" description="Arginyl tRNA synthetase N-terminal" evidence="14">
    <location>
        <begin position="3"/>
        <end position="76"/>
    </location>
</feature>
<evidence type="ECO:0000256" key="10">
    <source>
        <dbReference type="ARBA" id="ARBA00049339"/>
    </source>
</evidence>
<dbReference type="Gene3D" id="3.30.1360.70">
    <property type="entry name" value="Arginyl tRNA synthetase N-terminal domain"/>
    <property type="match status" value="1"/>
</dbReference>
<evidence type="ECO:0000256" key="5">
    <source>
        <dbReference type="ARBA" id="ARBA00022598"/>
    </source>
</evidence>
<dbReference type="InterPro" id="IPR036695">
    <property type="entry name" value="Arg-tRNA-synth_N_sf"/>
</dbReference>
<evidence type="ECO:0000256" key="2">
    <source>
        <dbReference type="ARBA" id="ARBA00005594"/>
    </source>
</evidence>
<name>A0A1F4ZTP3_9BACT</name>
<evidence type="ECO:0000259" key="14">
    <source>
        <dbReference type="SMART" id="SM01016"/>
    </source>
</evidence>
<dbReference type="InterPro" id="IPR008909">
    <property type="entry name" value="DALR_anticod-bd"/>
</dbReference>
<dbReference type="GO" id="GO:0005524">
    <property type="term" value="F:ATP binding"/>
    <property type="evidence" value="ECO:0007669"/>
    <property type="project" value="UniProtKB-UniRule"/>
</dbReference>
<dbReference type="HAMAP" id="MF_00123">
    <property type="entry name" value="Arg_tRNA_synth"/>
    <property type="match status" value="1"/>
</dbReference>
<comment type="similarity">
    <text evidence="2 11 12">Belongs to the class-I aminoacyl-tRNA synthetase family.</text>
</comment>
<evidence type="ECO:0000256" key="8">
    <source>
        <dbReference type="ARBA" id="ARBA00022917"/>
    </source>
</evidence>
<dbReference type="FunFam" id="3.40.50.620:FF:000116">
    <property type="entry name" value="Arginine--tRNA ligase"/>
    <property type="match status" value="1"/>
</dbReference>
<feature type="domain" description="DALR anticodon binding" evidence="13">
    <location>
        <begin position="431"/>
        <end position="546"/>
    </location>
</feature>
<dbReference type="Gene3D" id="3.40.50.620">
    <property type="entry name" value="HUPs"/>
    <property type="match status" value="1"/>
</dbReference>
<evidence type="ECO:0000313" key="15">
    <source>
        <dbReference type="EMBL" id="OGD09809.1"/>
    </source>
</evidence>
<feature type="short sequence motif" description="'HIGH' region" evidence="11">
    <location>
        <begin position="113"/>
        <end position="123"/>
    </location>
</feature>
<dbReference type="PRINTS" id="PR01038">
    <property type="entry name" value="TRNASYNTHARG"/>
</dbReference>
<dbReference type="InterPro" id="IPR009080">
    <property type="entry name" value="tRNAsynth_Ia_anticodon-bd"/>
</dbReference>
<keyword evidence="4 11" id="KW-0963">Cytoplasm</keyword>
<dbReference type="SUPFAM" id="SSF55190">
    <property type="entry name" value="Arginyl-tRNA synthetase (ArgRS), N-terminal 'additional' domain"/>
    <property type="match status" value="1"/>
</dbReference>
<dbReference type="Pfam" id="PF05746">
    <property type="entry name" value="DALR_1"/>
    <property type="match status" value="1"/>
</dbReference>
<keyword evidence="7 11" id="KW-0067">ATP-binding</keyword>
<evidence type="ECO:0000256" key="7">
    <source>
        <dbReference type="ARBA" id="ARBA00022840"/>
    </source>
</evidence>
<evidence type="ECO:0000256" key="3">
    <source>
        <dbReference type="ARBA" id="ARBA00011245"/>
    </source>
</evidence>
<dbReference type="SMART" id="SM00836">
    <property type="entry name" value="DALR_1"/>
    <property type="match status" value="1"/>
</dbReference>
<evidence type="ECO:0000256" key="4">
    <source>
        <dbReference type="ARBA" id="ARBA00022490"/>
    </source>
</evidence>
<dbReference type="EMBL" id="MEXR01000022">
    <property type="protein sequence ID" value="OGD09809.1"/>
    <property type="molecule type" value="Genomic_DNA"/>
</dbReference>
<dbReference type="Pfam" id="PF03485">
    <property type="entry name" value="Arg_tRNA_synt_N"/>
    <property type="match status" value="1"/>
</dbReference>